<dbReference type="GO" id="GO:0005524">
    <property type="term" value="F:ATP binding"/>
    <property type="evidence" value="ECO:0007669"/>
    <property type="project" value="UniProtKB-KW"/>
</dbReference>
<gene>
    <name evidence="5" type="ORF">HCT14_02310</name>
</gene>
<dbReference type="Pfam" id="PF00005">
    <property type="entry name" value="ABC_tran"/>
    <property type="match status" value="1"/>
</dbReference>
<evidence type="ECO:0000256" key="1">
    <source>
        <dbReference type="ARBA" id="ARBA00022448"/>
    </source>
</evidence>
<evidence type="ECO:0000256" key="2">
    <source>
        <dbReference type="ARBA" id="ARBA00022741"/>
    </source>
</evidence>
<dbReference type="InterPro" id="IPR017871">
    <property type="entry name" value="ABC_transporter-like_CS"/>
</dbReference>
<evidence type="ECO:0000313" key="5">
    <source>
        <dbReference type="EMBL" id="NIZ40346.1"/>
    </source>
</evidence>
<dbReference type="PROSITE" id="PS00211">
    <property type="entry name" value="ABC_TRANSPORTER_1"/>
    <property type="match status" value="1"/>
</dbReference>
<evidence type="ECO:0000313" key="6">
    <source>
        <dbReference type="Proteomes" id="UP000711995"/>
    </source>
</evidence>
<dbReference type="PANTHER" id="PTHR42781:SF8">
    <property type="entry name" value="BICARBONATE TRANSPORT ATP-BINDING PROTEIN CMPC"/>
    <property type="match status" value="1"/>
</dbReference>
<protein>
    <submittedName>
        <fullName evidence="5">ABC transporter ATP-binding protein</fullName>
    </submittedName>
</protein>
<dbReference type="Gene3D" id="3.40.50.300">
    <property type="entry name" value="P-loop containing nucleotide triphosphate hydrolases"/>
    <property type="match status" value="1"/>
</dbReference>
<comment type="caution">
    <text evidence="5">The sequence shown here is derived from an EMBL/GenBank/DDBJ whole genome shotgun (WGS) entry which is preliminary data.</text>
</comment>
<evidence type="ECO:0000256" key="3">
    <source>
        <dbReference type="ARBA" id="ARBA00022840"/>
    </source>
</evidence>
<dbReference type="PANTHER" id="PTHR42781">
    <property type="entry name" value="SPERMIDINE/PUTRESCINE IMPORT ATP-BINDING PROTEIN POTA"/>
    <property type="match status" value="1"/>
</dbReference>
<feature type="domain" description="ABC transporter" evidence="4">
    <location>
        <begin position="4"/>
        <end position="229"/>
    </location>
</feature>
<organism evidence="5 6">
    <name type="scientific">Entomospira entomophila</name>
    <dbReference type="NCBI Taxonomy" id="2719988"/>
    <lineage>
        <taxon>Bacteria</taxon>
        <taxon>Pseudomonadati</taxon>
        <taxon>Spirochaetota</taxon>
        <taxon>Spirochaetia</taxon>
        <taxon>Spirochaetales</taxon>
        <taxon>Spirochaetaceae</taxon>
        <taxon>Entomospira</taxon>
    </lineage>
</organism>
<dbReference type="SMART" id="SM00382">
    <property type="entry name" value="AAA"/>
    <property type="match status" value="1"/>
</dbReference>
<keyword evidence="3 5" id="KW-0067">ATP-binding</keyword>
<dbReference type="InterPro" id="IPR003439">
    <property type="entry name" value="ABC_transporter-like_ATP-bd"/>
</dbReference>
<sequence length="235" mass="26578">MAYIEIQHLSHAFAEHQVLSDINFTIEKGASIALLGASGVGKSILFHILAGMMQPNSGTILYDGQSIDRLPVSYMQQNDLLLPWYTVEQNVILPAVLQGVERQDALSQVREYLPLFGLTGFGKHYPNQLSGGMRQRVALLRAIMHQQPIVLMDEPFSALDALTGYELRIFVKKLQQEKNFTLFFVTHNVDEALDLADEIWIMQKNGSSQLKRMNTLEGDYLAKRTRLWQELGLCV</sequence>
<dbReference type="EMBL" id="JAATLJ010000001">
    <property type="protein sequence ID" value="NIZ40346.1"/>
    <property type="molecule type" value="Genomic_DNA"/>
</dbReference>
<accession>A0A968GBJ0</accession>
<keyword evidence="6" id="KW-1185">Reference proteome</keyword>
<proteinExistence type="predicted"/>
<dbReference type="RefSeq" id="WP_167699948.1">
    <property type="nucleotide sequence ID" value="NZ_CP118174.1"/>
</dbReference>
<dbReference type="InterPro" id="IPR027417">
    <property type="entry name" value="P-loop_NTPase"/>
</dbReference>
<keyword evidence="2" id="KW-0547">Nucleotide-binding</keyword>
<dbReference type="Proteomes" id="UP000711995">
    <property type="component" value="Unassembled WGS sequence"/>
</dbReference>
<dbReference type="GO" id="GO:0016887">
    <property type="term" value="F:ATP hydrolysis activity"/>
    <property type="evidence" value="ECO:0007669"/>
    <property type="project" value="InterPro"/>
</dbReference>
<evidence type="ECO:0000259" key="4">
    <source>
        <dbReference type="PROSITE" id="PS50893"/>
    </source>
</evidence>
<dbReference type="AlphaFoldDB" id="A0A968GBJ0"/>
<keyword evidence="1" id="KW-0813">Transport</keyword>
<dbReference type="SUPFAM" id="SSF52540">
    <property type="entry name" value="P-loop containing nucleoside triphosphate hydrolases"/>
    <property type="match status" value="1"/>
</dbReference>
<reference evidence="5 6" key="1">
    <citation type="submission" date="2020-03" db="EMBL/GenBank/DDBJ databases">
        <title>Spirochaetal bacteria isolated from arthropods constitute a novel genus Entomospira genus novum within the order Spirochaetales.</title>
        <authorList>
            <person name="Grana-Miraglia L."/>
            <person name="Sikutova S."/>
            <person name="Fingerle V."/>
            <person name="Sing A."/>
            <person name="Castillo-Ramirez S."/>
            <person name="Margos G."/>
            <person name="Rudolf I."/>
        </authorList>
    </citation>
    <scope>NUCLEOTIDE SEQUENCE [LARGE SCALE GENOMIC DNA]</scope>
    <source>
        <strain evidence="5 6">BR193</strain>
    </source>
</reference>
<name>A0A968GBJ0_9SPIO</name>
<dbReference type="InterPro" id="IPR050093">
    <property type="entry name" value="ABC_SmlMolc_Importer"/>
</dbReference>
<dbReference type="InterPro" id="IPR003593">
    <property type="entry name" value="AAA+_ATPase"/>
</dbReference>
<dbReference type="PROSITE" id="PS50893">
    <property type="entry name" value="ABC_TRANSPORTER_2"/>
    <property type="match status" value="1"/>
</dbReference>